<evidence type="ECO:0000256" key="1">
    <source>
        <dbReference type="SAM" id="Phobius"/>
    </source>
</evidence>
<evidence type="ECO:0000313" key="2">
    <source>
        <dbReference type="EMBL" id="GAG58730.1"/>
    </source>
</evidence>
<dbReference type="AlphaFoldDB" id="X0YR79"/>
<feature type="transmembrane region" description="Helical" evidence="1">
    <location>
        <begin position="112"/>
        <end position="132"/>
    </location>
</feature>
<dbReference type="EMBL" id="BART01007493">
    <property type="protein sequence ID" value="GAG58730.1"/>
    <property type="molecule type" value="Genomic_DNA"/>
</dbReference>
<organism evidence="2">
    <name type="scientific">marine sediment metagenome</name>
    <dbReference type="NCBI Taxonomy" id="412755"/>
    <lineage>
        <taxon>unclassified sequences</taxon>
        <taxon>metagenomes</taxon>
        <taxon>ecological metagenomes</taxon>
    </lineage>
</organism>
<protein>
    <submittedName>
        <fullName evidence="2">Uncharacterized protein</fullName>
    </submittedName>
</protein>
<feature type="transmembrane region" description="Helical" evidence="1">
    <location>
        <begin position="12"/>
        <end position="32"/>
    </location>
</feature>
<feature type="transmembrane region" description="Helical" evidence="1">
    <location>
        <begin position="38"/>
        <end position="58"/>
    </location>
</feature>
<accession>X0YR79</accession>
<feature type="transmembrane region" description="Helical" evidence="1">
    <location>
        <begin position="79"/>
        <end position="100"/>
    </location>
</feature>
<comment type="caution">
    <text evidence="2">The sequence shown here is derived from an EMBL/GenBank/DDBJ whole genome shotgun (WGS) entry which is preliminary data.</text>
</comment>
<name>X0YR79_9ZZZZ</name>
<proteinExistence type="predicted"/>
<sequence>MKINKQQLKLFCLTIIVLNIISLVLGLIYYAMVTTRLWWLWNVQGIIMFLSWLLNILLVYINDRILIKSHVIGKKLNRLCYYSLVFTIIAMFLLFFHTFIVSLVDSSLIIELVMSLGAFIGIAAFGIALAYLDIKNLEERGVWKIE</sequence>
<keyword evidence="1" id="KW-0812">Transmembrane</keyword>
<keyword evidence="1" id="KW-0472">Membrane</keyword>
<keyword evidence="1" id="KW-1133">Transmembrane helix</keyword>
<reference evidence="2" key="1">
    <citation type="journal article" date="2014" name="Front. Microbiol.">
        <title>High frequency of phylogenetically diverse reductive dehalogenase-homologous genes in deep subseafloor sedimentary metagenomes.</title>
        <authorList>
            <person name="Kawai M."/>
            <person name="Futagami T."/>
            <person name="Toyoda A."/>
            <person name="Takaki Y."/>
            <person name="Nishi S."/>
            <person name="Hori S."/>
            <person name="Arai W."/>
            <person name="Tsubouchi T."/>
            <person name="Morono Y."/>
            <person name="Uchiyama I."/>
            <person name="Ito T."/>
            <person name="Fujiyama A."/>
            <person name="Inagaki F."/>
            <person name="Takami H."/>
        </authorList>
    </citation>
    <scope>NUCLEOTIDE SEQUENCE</scope>
    <source>
        <strain evidence="2">Expedition CK06-06</strain>
    </source>
</reference>
<gene>
    <name evidence="2" type="ORF">S01H4_17042</name>
</gene>